<name>F0VA50_NEOCL</name>
<feature type="region of interest" description="Disordered" evidence="1">
    <location>
        <begin position="239"/>
        <end position="270"/>
    </location>
</feature>
<reference evidence="3" key="2">
    <citation type="submission" date="2011-03" db="EMBL/GenBank/DDBJ databases">
        <title>Comparative genomics and transcriptomics of Neospora caninum and Toxoplasma gondii.</title>
        <authorList>
            <person name="Reid A.J."/>
            <person name="Sohal A."/>
            <person name="Harris D."/>
            <person name="Quail M."/>
            <person name="Sanders M."/>
            <person name="Berriman M."/>
            <person name="Wastling J.M."/>
            <person name="Pain A."/>
        </authorList>
    </citation>
    <scope>NUCLEOTIDE SEQUENCE</scope>
    <source>
        <strain evidence="3">Liverpool</strain>
    </source>
</reference>
<protein>
    <submittedName>
        <fullName evidence="3 4">Srs domain-containing protein</fullName>
    </submittedName>
</protein>
<keyword evidence="5" id="KW-1185">Reference proteome</keyword>
<evidence type="ECO:0000313" key="4">
    <source>
        <dbReference type="EMBL" id="CEL65149.1"/>
    </source>
</evidence>
<dbReference type="PRINTS" id="PR01801">
    <property type="entry name" value="SURFCEANTIGN"/>
</dbReference>
<dbReference type="InterPro" id="IPR007226">
    <property type="entry name" value="SRS_dom"/>
</dbReference>
<dbReference type="Pfam" id="PF04092">
    <property type="entry name" value="SAG"/>
    <property type="match status" value="2"/>
</dbReference>
<feature type="domain" description="SRS" evidence="2">
    <location>
        <begin position="2"/>
        <end position="130"/>
    </location>
</feature>
<dbReference type="Gene3D" id="2.60.40.1320">
    <property type="entry name" value="SRS domain"/>
    <property type="match status" value="2"/>
</dbReference>
<dbReference type="EMBL" id="LN714478">
    <property type="protein sequence ID" value="CEL65149.1"/>
    <property type="molecule type" value="Genomic_DNA"/>
</dbReference>
<organism evidence="3 5">
    <name type="scientific">Neospora caninum (strain Liverpool)</name>
    <dbReference type="NCBI Taxonomy" id="572307"/>
    <lineage>
        <taxon>Eukaryota</taxon>
        <taxon>Sar</taxon>
        <taxon>Alveolata</taxon>
        <taxon>Apicomplexa</taxon>
        <taxon>Conoidasida</taxon>
        <taxon>Coccidia</taxon>
        <taxon>Eucoccidiorida</taxon>
        <taxon>Eimeriorina</taxon>
        <taxon>Sarcocystidae</taxon>
        <taxon>Neospora</taxon>
    </lineage>
</organism>
<proteinExistence type="predicted"/>
<reference evidence="5" key="3">
    <citation type="journal article" date="2012" name="PLoS Pathog.">
        <title>Comparative genomics of the apicomplexan parasites Toxoplasma gondii and Neospora caninum: Coccidia differing in host range and transmission strategy.</title>
        <authorList>
            <person name="Reid A.J."/>
            <person name="Vermont S.J."/>
            <person name="Cotton J.A."/>
            <person name="Harris D."/>
            <person name="Hill-Cawthorne G.A."/>
            <person name="Konen-Waisman S."/>
            <person name="Latham S.M."/>
            <person name="Mourier T."/>
            <person name="Norton R."/>
            <person name="Quail M.A."/>
            <person name="Sanders M."/>
            <person name="Shanmugam D."/>
            <person name="Sohal A."/>
            <person name="Wasmuth J.D."/>
            <person name="Brunk B."/>
            <person name="Grigg M.E."/>
            <person name="Howard J.C."/>
            <person name="Parkinson J."/>
            <person name="Roos D.S."/>
            <person name="Trees A.J."/>
            <person name="Berriman M."/>
            <person name="Pain A."/>
            <person name="Wastling J.M."/>
        </authorList>
    </citation>
    <scope>NUCLEOTIDE SEQUENCE [LARGE SCALE GENOMIC DNA]</scope>
    <source>
        <strain evidence="5">Liverpool</strain>
    </source>
</reference>
<dbReference type="GeneID" id="13441572"/>
<accession>F0VA50</accession>
<dbReference type="AlphaFoldDB" id="F0VA50"/>
<sequence>MLSRENLSVSLDCSGNALTTIPTDLATNVCAPNQEKSEVSSSCTVSGSDLHGKEVTLQQLLRATREIQWMKKTDTRLAKSPTTTAQWSLELEAADLPRSAISFFVGCKNTKATRNGGNTEVSVCKVPVNVEARASSVGGNNAVTCAYGKESNPQPLQVEMSTEKNTETIDCGTDGSLHPATSTAEYCVADSTNLESCTTKAFVDIFPTFVTSWWTTEAKGISAKLTTPAKDFPEAEQQFRPGCVPKQSAPSPDTNGLERLGDGDSAEQTGATTSSCNVIVTLKTSNSTSLASSTAQMAAVAGGAAALTGFLVGSFC</sequence>
<reference evidence="4" key="4">
    <citation type="journal article" date="2015" name="PLoS ONE">
        <title>Comprehensive Evaluation of Toxoplasma gondii VEG and Neospora caninum LIV Genomes with Tachyzoite Stage Transcriptome and Proteome Defines Novel Transcript Features.</title>
        <authorList>
            <person name="Ramaprasad A."/>
            <person name="Mourier T."/>
            <person name="Naeem R."/>
            <person name="Malas T.B."/>
            <person name="Moussa E."/>
            <person name="Panigrahi A."/>
            <person name="Vermont S.J."/>
            <person name="Otto T.D."/>
            <person name="Wastling J."/>
            <person name="Pain A."/>
        </authorList>
    </citation>
    <scope>NUCLEOTIDE SEQUENCE</scope>
    <source>
        <strain evidence="4">Liverpool</strain>
    </source>
</reference>
<evidence type="ECO:0000313" key="3">
    <source>
        <dbReference type="EMBL" id="CBZ50539.1"/>
    </source>
</evidence>
<dbReference type="VEuPathDB" id="ToxoDB:NCLIV_010080"/>
<reference evidence="3" key="1">
    <citation type="submission" date="2011-02" db="EMBL/GenBank/DDBJ databases">
        <authorList>
            <person name="Aslett M."/>
        </authorList>
    </citation>
    <scope>NUCLEOTIDE SEQUENCE</scope>
    <source>
        <strain evidence="3">Liverpool</strain>
    </source>
</reference>
<dbReference type="InterPro" id="IPR028352">
    <property type="entry name" value="Surface_antig_SAG1"/>
</dbReference>
<dbReference type="SUPFAM" id="SSF74877">
    <property type="entry name" value="Major surface antigen p30, SAG1"/>
    <property type="match status" value="2"/>
</dbReference>
<dbReference type="Proteomes" id="UP000007494">
    <property type="component" value="Chromosome IV"/>
</dbReference>
<gene>
    <name evidence="4" type="ORF">BN1204_010080</name>
    <name evidence="3" type="ORF">NCLIV_010080</name>
</gene>
<dbReference type="GO" id="GO:0016020">
    <property type="term" value="C:membrane"/>
    <property type="evidence" value="ECO:0007669"/>
    <property type="project" value="InterPro"/>
</dbReference>
<dbReference type="RefSeq" id="XP_003880572.1">
    <property type="nucleotide sequence ID" value="XM_003880523.1"/>
</dbReference>
<dbReference type="InterPro" id="IPR036755">
    <property type="entry name" value="SRS_dom_sf"/>
</dbReference>
<evidence type="ECO:0000313" key="5">
    <source>
        <dbReference type="Proteomes" id="UP000007494"/>
    </source>
</evidence>
<evidence type="ECO:0000256" key="1">
    <source>
        <dbReference type="SAM" id="MobiDB-lite"/>
    </source>
</evidence>
<dbReference type="EMBL" id="FR823384">
    <property type="protein sequence ID" value="CBZ50539.1"/>
    <property type="molecule type" value="Genomic_DNA"/>
</dbReference>
<dbReference type="InParanoid" id="F0VA50"/>
<feature type="domain" description="SRS" evidence="2">
    <location>
        <begin position="141"/>
        <end position="281"/>
    </location>
</feature>
<evidence type="ECO:0000259" key="2">
    <source>
        <dbReference type="Pfam" id="PF04092"/>
    </source>
</evidence>